<dbReference type="AlphaFoldDB" id="A0AAQ3MR89"/>
<dbReference type="Proteomes" id="UP001374535">
    <property type="component" value="Chromosome 9"/>
</dbReference>
<evidence type="ECO:0000313" key="2">
    <source>
        <dbReference type="Proteomes" id="UP001374535"/>
    </source>
</evidence>
<sequence>MTSDYYRDLVQVFYNNVKAVDGNIHSRVKGVDIIIDNDMWLQVAGIRMSGRYKKEKGFLFKWLNKEEKIVAHNIGHILILGRANLIKLTPNLLNVIMLRIPTNWVVVFKWHIIDVAVNDWCKLPYFVLIVLLGYVN</sequence>
<protein>
    <submittedName>
        <fullName evidence="1">Uncharacterized protein</fullName>
    </submittedName>
</protein>
<gene>
    <name evidence="1" type="ORF">V8G54_027811</name>
</gene>
<dbReference type="EMBL" id="CP144692">
    <property type="protein sequence ID" value="WVY95660.1"/>
    <property type="molecule type" value="Genomic_DNA"/>
</dbReference>
<accession>A0AAQ3MR89</accession>
<evidence type="ECO:0000313" key="1">
    <source>
        <dbReference type="EMBL" id="WVY95660.1"/>
    </source>
</evidence>
<proteinExistence type="predicted"/>
<name>A0AAQ3MR89_VIGMU</name>
<organism evidence="1 2">
    <name type="scientific">Vigna mungo</name>
    <name type="common">Black gram</name>
    <name type="synonym">Phaseolus mungo</name>
    <dbReference type="NCBI Taxonomy" id="3915"/>
    <lineage>
        <taxon>Eukaryota</taxon>
        <taxon>Viridiplantae</taxon>
        <taxon>Streptophyta</taxon>
        <taxon>Embryophyta</taxon>
        <taxon>Tracheophyta</taxon>
        <taxon>Spermatophyta</taxon>
        <taxon>Magnoliopsida</taxon>
        <taxon>eudicotyledons</taxon>
        <taxon>Gunneridae</taxon>
        <taxon>Pentapetalae</taxon>
        <taxon>rosids</taxon>
        <taxon>fabids</taxon>
        <taxon>Fabales</taxon>
        <taxon>Fabaceae</taxon>
        <taxon>Papilionoideae</taxon>
        <taxon>50 kb inversion clade</taxon>
        <taxon>NPAAA clade</taxon>
        <taxon>indigoferoid/millettioid clade</taxon>
        <taxon>Phaseoleae</taxon>
        <taxon>Vigna</taxon>
    </lineage>
</organism>
<reference evidence="1 2" key="1">
    <citation type="journal article" date="2023" name="Life. Sci Alliance">
        <title>Evolutionary insights into 3D genome organization and epigenetic landscape of Vigna mungo.</title>
        <authorList>
            <person name="Junaid A."/>
            <person name="Singh B."/>
            <person name="Bhatia S."/>
        </authorList>
    </citation>
    <scope>NUCLEOTIDE SEQUENCE [LARGE SCALE GENOMIC DNA]</scope>
    <source>
        <strain evidence="1">Urdbean</strain>
    </source>
</reference>
<keyword evidence="2" id="KW-1185">Reference proteome</keyword>